<keyword evidence="1" id="KW-1185">Reference proteome</keyword>
<evidence type="ECO:0000313" key="1">
    <source>
        <dbReference type="Proteomes" id="UP000515154"/>
    </source>
</evidence>
<dbReference type="Pfam" id="PF00071">
    <property type="entry name" value="Ras"/>
    <property type="match status" value="1"/>
</dbReference>
<protein>
    <submittedName>
        <fullName evidence="2">Ras-related protein Rab-2-like</fullName>
    </submittedName>
</protein>
<dbReference type="PANTHER" id="PTHR47979">
    <property type="entry name" value="DRAB11-RELATED"/>
    <property type="match status" value="1"/>
</dbReference>
<dbReference type="KEGG" id="osn:115230601"/>
<reference evidence="2" key="1">
    <citation type="submission" date="2025-08" db="UniProtKB">
        <authorList>
            <consortium name="RefSeq"/>
        </authorList>
    </citation>
    <scope>IDENTIFICATION</scope>
</reference>
<name>A0A6P7U506_9MOLL</name>
<proteinExistence type="predicted"/>
<dbReference type="SMART" id="SM00174">
    <property type="entry name" value="RHO"/>
    <property type="match status" value="1"/>
</dbReference>
<dbReference type="Gene3D" id="3.40.50.300">
    <property type="entry name" value="P-loop containing nucleotide triphosphate hydrolases"/>
    <property type="match status" value="2"/>
</dbReference>
<dbReference type="AlphaFoldDB" id="A0A6P7U506"/>
<sequence length="170" mass="19104">MTLRKSKKHKYVSIGLFFVSLVFKTSDSIFLRLNNYLFKILIVGDSGVGKSALLKQFTQSFKNVIRTWIEEIKSASVKPANCVLVGNKCDLEGNERVVPREEGELFAKAHNMIYIETSAKSGENVEDLFHQSAKEIKNDFDRGIPLTSKPQVNIIKSHPTGKPLLKTCCN</sequence>
<gene>
    <name evidence="2" type="primary">LOC115230601</name>
</gene>
<dbReference type="PROSITE" id="PS00675">
    <property type="entry name" value="SIGMA54_INTERACT_1"/>
    <property type="match status" value="1"/>
</dbReference>
<dbReference type="PROSITE" id="PS51419">
    <property type="entry name" value="RAB"/>
    <property type="match status" value="1"/>
</dbReference>
<dbReference type="InterPro" id="IPR025662">
    <property type="entry name" value="Sigma_54_int_dom_ATP-bd_1"/>
</dbReference>
<dbReference type="Proteomes" id="UP000515154">
    <property type="component" value="Unplaced"/>
</dbReference>
<dbReference type="SMART" id="SM00175">
    <property type="entry name" value="RAB"/>
    <property type="match status" value="1"/>
</dbReference>
<dbReference type="SMART" id="SM00173">
    <property type="entry name" value="RAS"/>
    <property type="match status" value="1"/>
</dbReference>
<accession>A0A6P7U506</accession>
<dbReference type="InterPro" id="IPR001806">
    <property type="entry name" value="Small_GTPase"/>
</dbReference>
<dbReference type="InterPro" id="IPR050209">
    <property type="entry name" value="Rab_GTPases_membrane_traffic"/>
</dbReference>
<dbReference type="GO" id="GO:0005525">
    <property type="term" value="F:GTP binding"/>
    <property type="evidence" value="ECO:0007669"/>
    <property type="project" value="InterPro"/>
</dbReference>
<organism evidence="1 2">
    <name type="scientific">Octopus sinensis</name>
    <name type="common">East Asian common octopus</name>
    <dbReference type="NCBI Taxonomy" id="2607531"/>
    <lineage>
        <taxon>Eukaryota</taxon>
        <taxon>Metazoa</taxon>
        <taxon>Spiralia</taxon>
        <taxon>Lophotrochozoa</taxon>
        <taxon>Mollusca</taxon>
        <taxon>Cephalopoda</taxon>
        <taxon>Coleoidea</taxon>
        <taxon>Octopodiformes</taxon>
        <taxon>Octopoda</taxon>
        <taxon>Incirrata</taxon>
        <taxon>Octopodidae</taxon>
        <taxon>Octopus</taxon>
    </lineage>
</organism>
<evidence type="ECO:0000313" key="2">
    <source>
        <dbReference type="RefSeq" id="XP_029656602.1"/>
    </source>
</evidence>
<dbReference type="SUPFAM" id="SSF52540">
    <property type="entry name" value="P-loop containing nucleoside triphosphate hydrolases"/>
    <property type="match status" value="1"/>
</dbReference>
<dbReference type="CDD" id="cd00154">
    <property type="entry name" value="Rab"/>
    <property type="match status" value="1"/>
</dbReference>
<dbReference type="InterPro" id="IPR027417">
    <property type="entry name" value="P-loop_NTPase"/>
</dbReference>
<dbReference type="GO" id="GO:0003924">
    <property type="term" value="F:GTPase activity"/>
    <property type="evidence" value="ECO:0007669"/>
    <property type="project" value="InterPro"/>
</dbReference>
<dbReference type="RefSeq" id="XP_029656602.1">
    <property type="nucleotide sequence ID" value="XM_029800742.1"/>
</dbReference>
<dbReference type="PROSITE" id="PS51421">
    <property type="entry name" value="RAS"/>
    <property type="match status" value="1"/>
</dbReference>